<name>A0ABV6NJR0_9BACI</name>
<organism evidence="2 3">
    <name type="scientific">Halalkalibacter alkalisediminis</name>
    <dbReference type="NCBI Taxonomy" id="935616"/>
    <lineage>
        <taxon>Bacteria</taxon>
        <taxon>Bacillati</taxon>
        <taxon>Bacillota</taxon>
        <taxon>Bacilli</taxon>
        <taxon>Bacillales</taxon>
        <taxon>Bacillaceae</taxon>
        <taxon>Halalkalibacter</taxon>
    </lineage>
</organism>
<dbReference type="PRINTS" id="PR00069">
    <property type="entry name" value="ALDKETRDTASE"/>
</dbReference>
<evidence type="ECO:0000259" key="1">
    <source>
        <dbReference type="Pfam" id="PF00248"/>
    </source>
</evidence>
<sequence length="284" mass="31902">MKKVKIAGRKVFPIGLGTSNMGDKADKFEQEVEAIRVGLDNGVQVIDTAEMYGYGNAERLVAQAIKPSDYSREDLFLISKVLPSNASKKDLPISLENSLKRLNTDYLDLYLLHWKGNIPIEETIEALEKVKSQGKIKSWGVSNIDVDDLEKIINLPDGIKCEANQVRYNLGDRGIEFNLVPAMNKLEMPLIAYSPIARGDSFGTNLTKQKVLMEIAEKHQTDIFQILLAWCIRNGHTIAIPQSSNTTHVIDNVRAVEIQLSRQDLEQIDSVYPEPSRKQPLALW</sequence>
<dbReference type="InterPro" id="IPR036812">
    <property type="entry name" value="NAD(P)_OxRdtase_dom_sf"/>
</dbReference>
<dbReference type="SUPFAM" id="SSF51430">
    <property type="entry name" value="NAD(P)-linked oxidoreductase"/>
    <property type="match status" value="1"/>
</dbReference>
<comment type="caution">
    <text evidence="2">The sequence shown here is derived from an EMBL/GenBank/DDBJ whole genome shotgun (WGS) entry which is preliminary data.</text>
</comment>
<dbReference type="PIRSF" id="PIRSF000097">
    <property type="entry name" value="AKR"/>
    <property type="match status" value="1"/>
</dbReference>
<gene>
    <name evidence="2" type="ORF">ACFFH4_16005</name>
</gene>
<dbReference type="Proteomes" id="UP001589833">
    <property type="component" value="Unassembled WGS sequence"/>
</dbReference>
<dbReference type="PANTHER" id="PTHR43638">
    <property type="entry name" value="OXIDOREDUCTASE, ALDO/KETO REDUCTASE FAMILY PROTEIN"/>
    <property type="match status" value="1"/>
</dbReference>
<feature type="domain" description="NADP-dependent oxidoreductase" evidence="1">
    <location>
        <begin position="13"/>
        <end position="272"/>
    </location>
</feature>
<dbReference type="Gene3D" id="3.20.20.100">
    <property type="entry name" value="NADP-dependent oxidoreductase domain"/>
    <property type="match status" value="1"/>
</dbReference>
<proteinExistence type="predicted"/>
<accession>A0ABV6NJR0</accession>
<dbReference type="InterPro" id="IPR023210">
    <property type="entry name" value="NADP_OxRdtase_dom"/>
</dbReference>
<dbReference type="RefSeq" id="WP_273847983.1">
    <property type="nucleotide sequence ID" value="NZ_JAQQWT010000043.1"/>
</dbReference>
<evidence type="ECO:0000313" key="2">
    <source>
        <dbReference type="EMBL" id="MFC0560497.1"/>
    </source>
</evidence>
<dbReference type="PANTHER" id="PTHR43638:SF3">
    <property type="entry name" value="ALDEHYDE REDUCTASE"/>
    <property type="match status" value="1"/>
</dbReference>
<dbReference type="EMBL" id="JBHLTR010000028">
    <property type="protein sequence ID" value="MFC0560497.1"/>
    <property type="molecule type" value="Genomic_DNA"/>
</dbReference>
<protein>
    <submittedName>
        <fullName evidence="2">Aldo/keto reductase</fullName>
    </submittedName>
</protein>
<reference evidence="2 3" key="1">
    <citation type="submission" date="2024-09" db="EMBL/GenBank/DDBJ databases">
        <authorList>
            <person name="Sun Q."/>
            <person name="Mori K."/>
        </authorList>
    </citation>
    <scope>NUCLEOTIDE SEQUENCE [LARGE SCALE GENOMIC DNA]</scope>
    <source>
        <strain evidence="2 3">NCAIM B.02301</strain>
    </source>
</reference>
<keyword evidence="3" id="KW-1185">Reference proteome</keyword>
<dbReference type="InterPro" id="IPR020471">
    <property type="entry name" value="AKR"/>
</dbReference>
<evidence type="ECO:0000313" key="3">
    <source>
        <dbReference type="Proteomes" id="UP001589833"/>
    </source>
</evidence>
<dbReference type="Pfam" id="PF00248">
    <property type="entry name" value="Aldo_ket_red"/>
    <property type="match status" value="1"/>
</dbReference>